<dbReference type="GO" id="GO:0005737">
    <property type="term" value="C:cytoplasm"/>
    <property type="evidence" value="ECO:0007669"/>
    <property type="project" value="UniProtKB-SubCell"/>
</dbReference>
<dbReference type="EMBL" id="DXGF01000109">
    <property type="protein sequence ID" value="HIW83851.1"/>
    <property type="molecule type" value="Genomic_DNA"/>
</dbReference>
<feature type="binding site" evidence="2">
    <location>
        <position position="189"/>
    </location>
    <ligand>
        <name>ATP</name>
        <dbReference type="ChEBI" id="CHEBI:30616"/>
    </ligand>
</feature>
<keyword evidence="2" id="KW-0963">Cytoplasm</keyword>
<evidence type="ECO:0000313" key="3">
    <source>
        <dbReference type="EMBL" id="HIW83851.1"/>
    </source>
</evidence>
<dbReference type="GO" id="GO:0000049">
    <property type="term" value="F:tRNA binding"/>
    <property type="evidence" value="ECO:0007669"/>
    <property type="project" value="UniProtKB-KW"/>
</dbReference>
<dbReference type="Gene3D" id="3.40.50.620">
    <property type="entry name" value="HUPs"/>
    <property type="match status" value="1"/>
</dbReference>
<dbReference type="InterPro" id="IPR008513">
    <property type="entry name" value="tRNA(Met)_cyd_acetate_ligase"/>
</dbReference>
<sequence length="428" mass="48455">MKIVGLITEYNPFHNGHLYHLEQALDITGADYAVVVMSGDYVQRGAPAIMPKHLRAKVALEAGVPLVLELPVCYATGSAEYFAAGAISLFERLGCVDAICFGSECGDYALLDRIARVTAEEPEEYRFLLQEGLRNGNSFPLARQMALKAYFKDVRLDLVLEQPNNILGIEYIKTLYRNKSSIKAFTIQRKVSGYHDQHLSHSYSSASAIRRLLEFTGRSVHLESEGLFDEPSLSEALTRLEGQVPPSCIRLLEENHRQRYPVYSNDFSLLLKYRLLTESRDSLVKYQDVSEDLANRIMNHRNNFLNFEQFCSLLKTRELTYARISRALLHILLGITRADLLSCQAEGGCPYARILGFRKDTGPLLTQLKKHSRIPLISKLSLAESFTGTAARLLELDIFAADLYESVVTEKYKHPFLSEYQQQIVRCD</sequence>
<evidence type="ECO:0000256" key="1">
    <source>
        <dbReference type="ARBA" id="ARBA00022694"/>
    </source>
</evidence>
<comment type="subcellular location">
    <subcellularLocation>
        <location evidence="2">Cytoplasm</location>
    </subcellularLocation>
</comment>
<dbReference type="PANTHER" id="PTHR37825:SF1">
    <property type="entry name" value="TRNA(MET) CYTIDINE ACETATE LIGASE"/>
    <property type="match status" value="1"/>
</dbReference>
<evidence type="ECO:0000313" key="4">
    <source>
        <dbReference type="Proteomes" id="UP000824263"/>
    </source>
</evidence>
<keyword evidence="2" id="KW-0694">RNA-binding</keyword>
<keyword evidence="2" id="KW-0436">Ligase</keyword>
<gene>
    <name evidence="2" type="primary">tmcAL</name>
    <name evidence="3" type="ORF">H9873_05975</name>
</gene>
<dbReference type="GO" id="GO:0005524">
    <property type="term" value="F:ATP binding"/>
    <property type="evidence" value="ECO:0007669"/>
    <property type="project" value="UniProtKB-KW"/>
</dbReference>
<dbReference type="NCBIfam" id="NF010191">
    <property type="entry name" value="PRK13670.1"/>
    <property type="match status" value="1"/>
</dbReference>
<keyword evidence="2" id="KW-0067">ATP-binding</keyword>
<comment type="catalytic activity">
    <reaction evidence="2">
        <text>cytidine(34) in elongator tRNA(Met) + acetate + ATP = N(4)-acetylcytidine(34) in elongator tRNA(Met) + AMP + diphosphate</text>
        <dbReference type="Rhea" id="RHEA:58144"/>
        <dbReference type="Rhea" id="RHEA-COMP:10693"/>
        <dbReference type="Rhea" id="RHEA-COMP:10694"/>
        <dbReference type="ChEBI" id="CHEBI:30089"/>
        <dbReference type="ChEBI" id="CHEBI:30616"/>
        <dbReference type="ChEBI" id="CHEBI:33019"/>
        <dbReference type="ChEBI" id="CHEBI:74900"/>
        <dbReference type="ChEBI" id="CHEBI:82748"/>
        <dbReference type="ChEBI" id="CHEBI:456215"/>
    </reaction>
</comment>
<comment type="similarity">
    <text evidence="2">Belongs to the TmcAL family.</text>
</comment>
<dbReference type="GO" id="GO:0006400">
    <property type="term" value="P:tRNA modification"/>
    <property type="evidence" value="ECO:0007669"/>
    <property type="project" value="UniProtKB-UniRule"/>
</dbReference>
<proteinExistence type="inferred from homology"/>
<accession>A0A9D1UEN8</accession>
<dbReference type="HAMAP" id="MF_01539">
    <property type="entry name" value="TmcAL"/>
    <property type="match status" value="1"/>
</dbReference>
<reference evidence="3" key="1">
    <citation type="journal article" date="2021" name="PeerJ">
        <title>Extensive microbial diversity within the chicken gut microbiome revealed by metagenomics and culture.</title>
        <authorList>
            <person name="Gilroy R."/>
            <person name="Ravi A."/>
            <person name="Getino M."/>
            <person name="Pursley I."/>
            <person name="Horton D.L."/>
            <person name="Alikhan N.F."/>
            <person name="Baker D."/>
            <person name="Gharbi K."/>
            <person name="Hall N."/>
            <person name="Watson M."/>
            <person name="Adriaenssens E.M."/>
            <person name="Foster-Nyarko E."/>
            <person name="Jarju S."/>
            <person name="Secka A."/>
            <person name="Antonio M."/>
            <person name="Oren A."/>
            <person name="Chaudhuri R.R."/>
            <person name="La Ragione R."/>
            <person name="Hildebrand F."/>
            <person name="Pallen M.J."/>
        </authorList>
    </citation>
    <scope>NUCLEOTIDE SEQUENCE</scope>
    <source>
        <strain evidence="3">ChiSxjej1B13-11762</strain>
    </source>
</reference>
<dbReference type="GO" id="GO:0016879">
    <property type="term" value="F:ligase activity, forming carbon-nitrogen bonds"/>
    <property type="evidence" value="ECO:0007669"/>
    <property type="project" value="UniProtKB-UniRule"/>
</dbReference>
<dbReference type="EC" id="6.3.4.-" evidence="2"/>
<dbReference type="PANTHER" id="PTHR37825">
    <property type="entry name" value="TRNA(MET) CYTIDINE ACETATE LIGASE"/>
    <property type="match status" value="1"/>
</dbReference>
<name>A0A9D1UEN8_9FIRM</name>
<comment type="function">
    <text evidence="2">Catalyzes the formation of N(4)-acetylcytidine (ac(4)C) at the wobble position of elongator tRNA(Met), using acetate and ATP as substrates. First activates an acetate ion to form acetyladenylate (Ac-AMP) and then transfers the acetyl group to tRNA to form ac(4)C34.</text>
</comment>
<comment type="caution">
    <text evidence="3">The sequence shown here is derived from an EMBL/GenBank/DDBJ whole genome shotgun (WGS) entry which is preliminary data.</text>
</comment>
<keyword evidence="1 2" id="KW-0819">tRNA processing</keyword>
<comment type="caution">
    <text evidence="2">Lacks conserved residue(s) required for the propagation of feature annotation.</text>
</comment>
<feature type="binding site" evidence="2">
    <location>
        <begin position="7"/>
        <end position="20"/>
    </location>
    <ligand>
        <name>ATP</name>
        <dbReference type="ChEBI" id="CHEBI:30616"/>
    </ligand>
</feature>
<feature type="binding site" evidence="2">
    <location>
        <position position="102"/>
    </location>
    <ligand>
        <name>ATP</name>
        <dbReference type="ChEBI" id="CHEBI:30616"/>
    </ligand>
</feature>
<evidence type="ECO:0000256" key="2">
    <source>
        <dbReference type="HAMAP-Rule" id="MF_01539"/>
    </source>
</evidence>
<dbReference type="Pfam" id="PF05636">
    <property type="entry name" value="HIGH_NTase1"/>
    <property type="match status" value="1"/>
</dbReference>
<dbReference type="AlphaFoldDB" id="A0A9D1UEN8"/>
<dbReference type="SUPFAM" id="SSF52374">
    <property type="entry name" value="Nucleotidylyl transferase"/>
    <property type="match status" value="1"/>
</dbReference>
<protein>
    <recommendedName>
        <fullName evidence="2">tRNA(Met) cytidine acetate ligase</fullName>
        <ecNumber evidence="2">6.3.4.-</ecNumber>
    </recommendedName>
</protein>
<feature type="binding site" evidence="2">
    <location>
        <position position="164"/>
    </location>
    <ligand>
        <name>ATP</name>
        <dbReference type="ChEBI" id="CHEBI:30616"/>
    </ligand>
</feature>
<keyword evidence="2" id="KW-0820">tRNA-binding</keyword>
<reference evidence="3" key="2">
    <citation type="submission" date="2021-04" db="EMBL/GenBank/DDBJ databases">
        <authorList>
            <person name="Gilroy R."/>
        </authorList>
    </citation>
    <scope>NUCLEOTIDE SEQUENCE</scope>
    <source>
        <strain evidence="3">ChiSxjej1B13-11762</strain>
    </source>
</reference>
<organism evidence="3 4">
    <name type="scientific">Candidatus Dorea gallistercoris</name>
    <dbReference type="NCBI Taxonomy" id="2838542"/>
    <lineage>
        <taxon>Bacteria</taxon>
        <taxon>Bacillati</taxon>
        <taxon>Bacillota</taxon>
        <taxon>Clostridia</taxon>
        <taxon>Lachnospirales</taxon>
        <taxon>Lachnospiraceae</taxon>
        <taxon>Dorea</taxon>
    </lineage>
</organism>
<dbReference type="Proteomes" id="UP000824263">
    <property type="component" value="Unassembled WGS sequence"/>
</dbReference>
<dbReference type="InterPro" id="IPR014729">
    <property type="entry name" value="Rossmann-like_a/b/a_fold"/>
</dbReference>
<keyword evidence="2" id="KW-0547">Nucleotide-binding</keyword>